<sequence length="776" mass="87035">MQQEQLHTLPRTTSSSRSTKRIIPSNYPSSSSFKPEPTHETSKSSLIRKPTQTRPTLSALLKSLLNLIPIPSLVIPAACRLLSLPAATTTPPLGRKVTGTLFGNRRGHVTFAVQTDPRSEPVLLIELAISTSNLVKEMSSGLVRIALESERERSLEPRGGRHARRLYSEPTWTMYCNGRKVGYASTRACGESDWHVLSTVRSVSVGAGVIPVVDGGRKEEGLGLGELLYMRARVVSTKKTLFRNHGVGETPPYCSGFRIWAGGREGLLAEMGFTKGGGTINWFPGHMAAATRAIRDRLKVSDLVIEVRDARIPLSSANEDLQPMLAGKRRVIALNKKDLANPHIMQQISSLIYRGNPWNPKCCSITGVLISNENPLPDGERMLLNSNEDIMEVDKYFNKIQDEVRPSSETLNLGNFQLLGIMCGDMEKEVHGNQKKQGNMQQNGSWIWNPIILAITLSVLFKLLLRGGMELKNYGDRFGMEPDLNHYTCIVELLSWSGKLNEALDVFSFNNGVESLQYQLINDPLMTFASETRSEYYLISLESCFFDLLCLEERSILSAEFVQIVFVIVLRLSPSFAIEGKKIAFLCVVVRIFRYGHSRYVWRKATMLPSAVWPEARPRGSAWPRDIVEVDSCFNKMQGEVRLGTGSGTLTSCIDQLLGRMVIFFKATICMILLLKMDFIKVFSKLHCLIYMQSVGTWREKFMGTEKMREYAAKRLLDLEPSNAGYYTFSTVQAVVERWDRVAELRRCMNDNDLMKKPGWSCVEAKGLIHGFAFGD</sequence>
<dbReference type="Pfam" id="PF20431">
    <property type="entry name" value="E_motif"/>
    <property type="match status" value="1"/>
</dbReference>
<evidence type="ECO:0000256" key="1">
    <source>
        <dbReference type="SAM" id="MobiDB-lite"/>
    </source>
</evidence>
<dbReference type="Proteomes" id="UP000823749">
    <property type="component" value="Chromosome 3"/>
</dbReference>
<dbReference type="GO" id="GO:0010274">
    <property type="term" value="P:hydrotropism"/>
    <property type="evidence" value="ECO:0007669"/>
    <property type="project" value="InterPro"/>
</dbReference>
<reference evidence="2" key="1">
    <citation type="submission" date="2020-08" db="EMBL/GenBank/DDBJ databases">
        <title>Plant Genome Project.</title>
        <authorList>
            <person name="Zhang R.-G."/>
        </authorList>
    </citation>
    <scope>NUCLEOTIDE SEQUENCE</scope>
    <source>
        <strain evidence="2">WSP0</strain>
        <tissue evidence="2">Leaf</tissue>
    </source>
</reference>
<dbReference type="Pfam" id="PF04759">
    <property type="entry name" value="DUF617"/>
    <property type="match status" value="1"/>
</dbReference>
<gene>
    <name evidence="2" type="ORF">RHGRI_006404</name>
</gene>
<dbReference type="AlphaFoldDB" id="A0AAV6KSV5"/>
<name>A0AAV6KSV5_9ERIC</name>
<dbReference type="InterPro" id="IPR027417">
    <property type="entry name" value="P-loop_NTPase"/>
</dbReference>
<dbReference type="PANTHER" id="PTHR31696">
    <property type="entry name" value="PROTEIN MIZU-KUSSEI 1"/>
    <property type="match status" value="1"/>
</dbReference>
<organism evidence="2 3">
    <name type="scientific">Rhododendron griersonianum</name>
    <dbReference type="NCBI Taxonomy" id="479676"/>
    <lineage>
        <taxon>Eukaryota</taxon>
        <taxon>Viridiplantae</taxon>
        <taxon>Streptophyta</taxon>
        <taxon>Embryophyta</taxon>
        <taxon>Tracheophyta</taxon>
        <taxon>Spermatophyta</taxon>
        <taxon>Magnoliopsida</taxon>
        <taxon>eudicotyledons</taxon>
        <taxon>Gunneridae</taxon>
        <taxon>Pentapetalae</taxon>
        <taxon>asterids</taxon>
        <taxon>Ericales</taxon>
        <taxon>Ericaceae</taxon>
        <taxon>Ericoideae</taxon>
        <taxon>Rhodoreae</taxon>
        <taxon>Rhododendron</taxon>
    </lineage>
</organism>
<comment type="caution">
    <text evidence="2">The sequence shown here is derived from an EMBL/GenBank/DDBJ whole genome shotgun (WGS) entry which is preliminary data.</text>
</comment>
<dbReference type="EMBL" id="JACTNZ010000003">
    <property type="protein sequence ID" value="KAG5555745.1"/>
    <property type="molecule type" value="Genomic_DNA"/>
</dbReference>
<dbReference type="SUPFAM" id="SSF52540">
    <property type="entry name" value="P-loop containing nucleoside triphosphate hydrolases"/>
    <property type="match status" value="1"/>
</dbReference>
<feature type="region of interest" description="Disordered" evidence="1">
    <location>
        <begin position="1"/>
        <end position="51"/>
    </location>
</feature>
<dbReference type="InterPro" id="IPR006460">
    <property type="entry name" value="MIZ1-like_pln"/>
</dbReference>
<evidence type="ECO:0000313" key="2">
    <source>
        <dbReference type="EMBL" id="KAG5555745.1"/>
    </source>
</evidence>
<dbReference type="PANTHER" id="PTHR31696:SF71">
    <property type="entry name" value="PROTEIN MIZU-KUSSEI 1"/>
    <property type="match status" value="1"/>
</dbReference>
<accession>A0AAV6KSV5</accession>
<feature type="compositionally biased region" description="Low complexity" evidence="1">
    <location>
        <begin position="10"/>
        <end position="25"/>
    </location>
</feature>
<dbReference type="InterPro" id="IPR046848">
    <property type="entry name" value="E_motif"/>
</dbReference>
<keyword evidence="3" id="KW-1185">Reference proteome</keyword>
<evidence type="ECO:0000313" key="3">
    <source>
        <dbReference type="Proteomes" id="UP000823749"/>
    </source>
</evidence>
<dbReference type="NCBIfam" id="TIGR01570">
    <property type="entry name" value="A_thal_3588"/>
    <property type="match status" value="1"/>
</dbReference>
<dbReference type="Gene3D" id="3.40.50.300">
    <property type="entry name" value="P-loop containing nucleotide triphosphate hydrolases"/>
    <property type="match status" value="1"/>
</dbReference>
<protein>
    <submittedName>
        <fullName evidence="2">Uncharacterized protein</fullName>
    </submittedName>
</protein>
<proteinExistence type="predicted"/>